<protein>
    <submittedName>
        <fullName evidence="2">Uncharacterized protein</fullName>
    </submittedName>
</protein>
<dbReference type="PANTHER" id="PTHR21521:SF0">
    <property type="entry name" value="AMUN, ISOFORM A"/>
    <property type="match status" value="1"/>
</dbReference>
<evidence type="ECO:0000313" key="2">
    <source>
        <dbReference type="EMBL" id="QSS64458.1"/>
    </source>
</evidence>
<gene>
    <name evidence="2" type="ORF">I7I51_01526</name>
</gene>
<reference evidence="2" key="1">
    <citation type="submission" date="2021-01" db="EMBL/GenBank/DDBJ databases">
        <title>Chromosome-level genome assembly of a human fungal pathogen reveals clustering of transcriptionally co-regulated genes.</title>
        <authorList>
            <person name="Voorhies M."/>
            <person name="Cohen S."/>
            <person name="Shea T.P."/>
            <person name="Petrus S."/>
            <person name="Munoz J.F."/>
            <person name="Poplawski S."/>
            <person name="Goldman W.E."/>
            <person name="Michael T."/>
            <person name="Cuomo C.A."/>
            <person name="Sil A."/>
            <person name="Beyhan S."/>
        </authorList>
    </citation>
    <scope>NUCLEOTIDE SEQUENCE</scope>
    <source>
        <strain evidence="2">WU24</strain>
    </source>
</reference>
<feature type="region of interest" description="Disordered" evidence="1">
    <location>
        <begin position="42"/>
        <end position="61"/>
    </location>
</feature>
<sequence length="358" mass="39445">MASKSPLAPAKISRATISFLLSLYPHTIREFYRAKLIAKSTPKAGAKDSSKRSRTKKKPEETIEMEVEAFLELDKLRYEIIPAALKNRAGIGSATDTSKKNEGKGEEEDVKRPRKKIKVSKDDDGSPAPGPFLEKDEIVNLMDWKLKHGSHRPALMGMIRSNPESLVKSTTRMAFSQLRSVLSNTGDENFPAAPLETLTGPLRGVGPATASLFLSSAPCQTSSDDPSSMDINAAPFFSDELFNWLCLDKYAHDFPNSSNSGRDGGGPRPKGKSPAMTESKIKYNMKEYRELWEAVRKLRERVNQIHNEKGGVGDGRGKLGSKKENISVLDIERVAFVIGHLDVSGYEEAMKETTITAT</sequence>
<dbReference type="EMBL" id="CP069114">
    <property type="protein sequence ID" value="QSS64458.1"/>
    <property type="molecule type" value="Genomic_DNA"/>
</dbReference>
<dbReference type="AlphaFoldDB" id="A0A8A1MCY4"/>
<accession>A0A8A1MCY4</accession>
<proteinExistence type="predicted"/>
<evidence type="ECO:0000313" key="3">
    <source>
        <dbReference type="Proteomes" id="UP000663671"/>
    </source>
</evidence>
<dbReference type="Proteomes" id="UP000663671">
    <property type="component" value="Chromosome 1"/>
</dbReference>
<dbReference type="OrthoDB" id="8249012at2759"/>
<evidence type="ECO:0000256" key="1">
    <source>
        <dbReference type="SAM" id="MobiDB-lite"/>
    </source>
</evidence>
<name>A0A8A1MCY4_AJECA</name>
<dbReference type="VEuPathDB" id="FungiDB:I7I51_01526"/>
<feature type="region of interest" description="Disordered" evidence="1">
    <location>
        <begin position="256"/>
        <end position="279"/>
    </location>
</feature>
<organism evidence="2 3">
    <name type="scientific">Ajellomyces capsulatus</name>
    <name type="common">Darling's disease fungus</name>
    <name type="synonym">Histoplasma capsulatum</name>
    <dbReference type="NCBI Taxonomy" id="5037"/>
    <lineage>
        <taxon>Eukaryota</taxon>
        <taxon>Fungi</taxon>
        <taxon>Dikarya</taxon>
        <taxon>Ascomycota</taxon>
        <taxon>Pezizomycotina</taxon>
        <taxon>Eurotiomycetes</taxon>
        <taxon>Eurotiomycetidae</taxon>
        <taxon>Onygenales</taxon>
        <taxon>Ajellomycetaceae</taxon>
        <taxon>Histoplasma</taxon>
    </lineage>
</organism>
<dbReference type="PANTHER" id="PTHR21521">
    <property type="entry name" value="AMUN, ISOFORM A"/>
    <property type="match status" value="1"/>
</dbReference>
<feature type="region of interest" description="Disordered" evidence="1">
    <location>
        <begin position="92"/>
        <end position="134"/>
    </location>
</feature>